<proteinExistence type="predicted"/>
<dbReference type="EMBL" id="JAWWNJ010000005">
    <property type="protein sequence ID" value="KAK7055658.1"/>
    <property type="molecule type" value="Genomic_DNA"/>
</dbReference>
<evidence type="ECO:0000256" key="1">
    <source>
        <dbReference type="SAM" id="MobiDB-lite"/>
    </source>
</evidence>
<organism evidence="2 3">
    <name type="scientific">Favolaschia claudopus</name>
    <dbReference type="NCBI Taxonomy" id="2862362"/>
    <lineage>
        <taxon>Eukaryota</taxon>
        <taxon>Fungi</taxon>
        <taxon>Dikarya</taxon>
        <taxon>Basidiomycota</taxon>
        <taxon>Agaricomycotina</taxon>
        <taxon>Agaricomycetes</taxon>
        <taxon>Agaricomycetidae</taxon>
        <taxon>Agaricales</taxon>
        <taxon>Marasmiineae</taxon>
        <taxon>Mycenaceae</taxon>
        <taxon>Favolaschia</taxon>
    </lineage>
</organism>
<gene>
    <name evidence="2" type="ORF">R3P38DRAFT_3565128</name>
</gene>
<protein>
    <submittedName>
        <fullName evidence="2">Uncharacterized protein</fullName>
    </submittedName>
</protein>
<name>A0AAW0DW02_9AGAR</name>
<accession>A0AAW0DW02</accession>
<comment type="caution">
    <text evidence="2">The sequence shown here is derived from an EMBL/GenBank/DDBJ whole genome shotgun (WGS) entry which is preliminary data.</text>
</comment>
<evidence type="ECO:0000313" key="2">
    <source>
        <dbReference type="EMBL" id="KAK7055658.1"/>
    </source>
</evidence>
<feature type="region of interest" description="Disordered" evidence="1">
    <location>
        <begin position="1"/>
        <end position="30"/>
    </location>
</feature>
<dbReference type="AlphaFoldDB" id="A0AAW0DW02"/>
<evidence type="ECO:0000313" key="3">
    <source>
        <dbReference type="Proteomes" id="UP001362999"/>
    </source>
</evidence>
<sequence>MVRQLSHQLHPVANGRPLTSLESRRSPSSKWPDDWSMIMAGFTSQWPPRALATSLLSMGLHLAVSSRPVARREQRTSYERVTLPDRTCWQASSTNSAHPHDAHGTQAAVTCALFDEILRRLFASISGTGSHSDDRHRLPLDLFSFSALQSPITGVFHLARHTPMCTSAVMPFPTKRLVRCTPFAARVSDSLYASSGVRAHSRTTSEARATRIFSKPRLIVIHWLYQA</sequence>
<reference evidence="2 3" key="1">
    <citation type="journal article" date="2024" name="J Genomics">
        <title>Draft genome sequencing and assembly of Favolaschia claudopus CIRM-BRFM 2984 isolated from oak limbs.</title>
        <authorList>
            <person name="Navarro D."/>
            <person name="Drula E."/>
            <person name="Chaduli D."/>
            <person name="Cazenave R."/>
            <person name="Ahrendt S."/>
            <person name="Wang J."/>
            <person name="Lipzen A."/>
            <person name="Daum C."/>
            <person name="Barry K."/>
            <person name="Grigoriev I.V."/>
            <person name="Favel A."/>
            <person name="Rosso M.N."/>
            <person name="Martin F."/>
        </authorList>
    </citation>
    <scope>NUCLEOTIDE SEQUENCE [LARGE SCALE GENOMIC DNA]</scope>
    <source>
        <strain evidence="2 3">CIRM-BRFM 2984</strain>
    </source>
</reference>
<dbReference type="Proteomes" id="UP001362999">
    <property type="component" value="Unassembled WGS sequence"/>
</dbReference>
<keyword evidence="3" id="KW-1185">Reference proteome</keyword>